<evidence type="ECO:0000313" key="2">
    <source>
        <dbReference type="Proteomes" id="UP000271162"/>
    </source>
</evidence>
<evidence type="ECO:0000313" key="1">
    <source>
        <dbReference type="EMBL" id="VDL84124.1"/>
    </source>
</evidence>
<sequence length="75" mass="8864">MQSKGRSVHVFDIANNFKKLDVLLCPKDPKIEMSRTRWLTVGPRGQLFMAWKTLKESRKTRYQYLSVAEDQAEYK</sequence>
<evidence type="ECO:0000313" key="3">
    <source>
        <dbReference type="WBParaSite" id="NBR_0002038601-mRNA-1"/>
    </source>
</evidence>
<dbReference type="AlphaFoldDB" id="A0A0N4YT14"/>
<protein>
    <submittedName>
        <fullName evidence="3">TF3C2</fullName>
    </submittedName>
</protein>
<keyword evidence="2" id="KW-1185">Reference proteome</keyword>
<organism evidence="3">
    <name type="scientific">Nippostrongylus brasiliensis</name>
    <name type="common">Rat hookworm</name>
    <dbReference type="NCBI Taxonomy" id="27835"/>
    <lineage>
        <taxon>Eukaryota</taxon>
        <taxon>Metazoa</taxon>
        <taxon>Ecdysozoa</taxon>
        <taxon>Nematoda</taxon>
        <taxon>Chromadorea</taxon>
        <taxon>Rhabditida</taxon>
        <taxon>Rhabditina</taxon>
        <taxon>Rhabditomorpha</taxon>
        <taxon>Strongyloidea</taxon>
        <taxon>Heligmosomidae</taxon>
        <taxon>Nippostrongylus</taxon>
    </lineage>
</organism>
<dbReference type="Proteomes" id="UP000271162">
    <property type="component" value="Unassembled WGS sequence"/>
</dbReference>
<dbReference type="WBParaSite" id="NBR_0002038601-mRNA-1">
    <property type="protein sequence ID" value="NBR_0002038601-mRNA-1"/>
    <property type="gene ID" value="NBR_0002038601"/>
</dbReference>
<reference evidence="3" key="1">
    <citation type="submission" date="2017-02" db="UniProtKB">
        <authorList>
            <consortium name="WormBaseParasite"/>
        </authorList>
    </citation>
    <scope>IDENTIFICATION</scope>
</reference>
<name>A0A0N4YT14_NIPBR</name>
<dbReference type="STRING" id="27835.A0A0N4YT14"/>
<dbReference type="EMBL" id="UYSL01025087">
    <property type="protein sequence ID" value="VDL84124.1"/>
    <property type="molecule type" value="Genomic_DNA"/>
</dbReference>
<gene>
    <name evidence="1" type="ORF">NBR_LOCUS20387</name>
</gene>
<proteinExistence type="predicted"/>
<accession>A0A0N4YT14</accession>
<reference evidence="1 2" key="2">
    <citation type="submission" date="2018-11" db="EMBL/GenBank/DDBJ databases">
        <authorList>
            <consortium name="Pathogen Informatics"/>
        </authorList>
    </citation>
    <scope>NUCLEOTIDE SEQUENCE [LARGE SCALE GENOMIC DNA]</scope>
</reference>